<dbReference type="AlphaFoldDB" id="A0A0A9CP46"/>
<accession>A0A0A9CP46</accession>
<organism evidence="1">
    <name type="scientific">Arundo donax</name>
    <name type="common">Giant reed</name>
    <name type="synonym">Donax arundinaceus</name>
    <dbReference type="NCBI Taxonomy" id="35708"/>
    <lineage>
        <taxon>Eukaryota</taxon>
        <taxon>Viridiplantae</taxon>
        <taxon>Streptophyta</taxon>
        <taxon>Embryophyta</taxon>
        <taxon>Tracheophyta</taxon>
        <taxon>Spermatophyta</taxon>
        <taxon>Magnoliopsida</taxon>
        <taxon>Liliopsida</taxon>
        <taxon>Poales</taxon>
        <taxon>Poaceae</taxon>
        <taxon>PACMAD clade</taxon>
        <taxon>Arundinoideae</taxon>
        <taxon>Arundineae</taxon>
        <taxon>Arundo</taxon>
    </lineage>
</organism>
<dbReference type="EMBL" id="GBRH01219816">
    <property type="protein sequence ID" value="JAD78079.1"/>
    <property type="molecule type" value="Transcribed_RNA"/>
</dbReference>
<name>A0A0A9CP46_ARUDO</name>
<sequence>MEVLKGMFKILRLQSLCIRSYCIMQHVDSISDALQNIVFSTNSDLQNCK</sequence>
<proteinExistence type="predicted"/>
<evidence type="ECO:0000313" key="1">
    <source>
        <dbReference type="EMBL" id="JAD78079.1"/>
    </source>
</evidence>
<reference evidence="1" key="2">
    <citation type="journal article" date="2015" name="Data Brief">
        <title>Shoot transcriptome of the giant reed, Arundo donax.</title>
        <authorList>
            <person name="Barrero R.A."/>
            <person name="Guerrero F.D."/>
            <person name="Moolhuijzen P."/>
            <person name="Goolsby J.A."/>
            <person name="Tidwell J."/>
            <person name="Bellgard S.E."/>
            <person name="Bellgard M.I."/>
        </authorList>
    </citation>
    <scope>NUCLEOTIDE SEQUENCE</scope>
    <source>
        <tissue evidence="1">Shoot tissue taken approximately 20 cm above the soil surface</tissue>
    </source>
</reference>
<protein>
    <submittedName>
        <fullName evidence="1">Uncharacterized protein</fullName>
    </submittedName>
</protein>
<reference evidence="1" key="1">
    <citation type="submission" date="2014-09" db="EMBL/GenBank/DDBJ databases">
        <authorList>
            <person name="Magalhaes I.L.F."/>
            <person name="Oliveira U."/>
            <person name="Santos F.R."/>
            <person name="Vidigal T.H.D.A."/>
            <person name="Brescovit A.D."/>
            <person name="Santos A.J."/>
        </authorList>
    </citation>
    <scope>NUCLEOTIDE SEQUENCE</scope>
    <source>
        <tissue evidence="1">Shoot tissue taken approximately 20 cm above the soil surface</tissue>
    </source>
</reference>